<evidence type="ECO:0000313" key="3">
    <source>
        <dbReference type="Proteomes" id="UP000695802"/>
    </source>
</evidence>
<dbReference type="Proteomes" id="UP000695802">
    <property type="component" value="Unassembled WGS sequence"/>
</dbReference>
<accession>A0ABS3B834</accession>
<keyword evidence="1" id="KW-0472">Membrane</keyword>
<gene>
    <name evidence="2" type="ORF">JR064_21575</name>
</gene>
<proteinExistence type="predicted"/>
<evidence type="ECO:0000256" key="1">
    <source>
        <dbReference type="SAM" id="Phobius"/>
    </source>
</evidence>
<keyword evidence="1" id="KW-0812">Transmembrane</keyword>
<dbReference type="EMBL" id="JAFIWB010000039">
    <property type="protein sequence ID" value="MBN6104758.1"/>
    <property type="molecule type" value="Genomic_DNA"/>
</dbReference>
<reference evidence="2 3" key="1">
    <citation type="submission" date="2021-02" db="EMBL/GenBank/DDBJ databases">
        <title>Taxonomically Unique Crown Gall-Associated Xanthomonas Stains Have Deficiency in Virulence Repertories.</title>
        <authorList>
            <person name="Mafakheri H."/>
            <person name="Taghavi S.M."/>
            <person name="Dimkic I."/>
            <person name="Nemanja K."/>
            <person name="Osdaghi E."/>
        </authorList>
    </citation>
    <scope>NUCLEOTIDE SEQUENCE [LARGE SCALE GENOMIC DNA]</scope>
    <source>
        <strain evidence="2 3">FX4</strain>
    </source>
</reference>
<keyword evidence="1" id="KW-1133">Transmembrane helix</keyword>
<keyword evidence="3" id="KW-1185">Reference proteome</keyword>
<name>A0ABS3B834_9XANT</name>
<comment type="caution">
    <text evidence="2">The sequence shown here is derived from an EMBL/GenBank/DDBJ whole genome shotgun (WGS) entry which is preliminary data.</text>
</comment>
<protein>
    <submittedName>
        <fullName evidence="2">Uncharacterized protein</fullName>
    </submittedName>
</protein>
<feature type="transmembrane region" description="Helical" evidence="1">
    <location>
        <begin position="12"/>
        <end position="30"/>
    </location>
</feature>
<sequence>MEYIAKSPRLRLSVTLILTVVIGVLSSIMASQIMPKGILTWSLLTQVSSFWLLALSSGIWIFIHVRFLNYDENVMKYADDLHCIALMRKAKLEGLAALIQKNPEQASLVDSKMFLKNLGVK</sequence>
<feature type="transmembrane region" description="Helical" evidence="1">
    <location>
        <begin position="50"/>
        <end position="68"/>
    </location>
</feature>
<organism evidence="2 3">
    <name type="scientific">Xanthomonas bonasiae</name>
    <dbReference type="NCBI Taxonomy" id="2810351"/>
    <lineage>
        <taxon>Bacteria</taxon>
        <taxon>Pseudomonadati</taxon>
        <taxon>Pseudomonadota</taxon>
        <taxon>Gammaproteobacteria</taxon>
        <taxon>Lysobacterales</taxon>
        <taxon>Lysobacteraceae</taxon>
        <taxon>Xanthomonas</taxon>
    </lineage>
</organism>
<dbReference type="RefSeq" id="WP_206231084.1">
    <property type="nucleotide sequence ID" value="NZ_JAFIWB010000039.1"/>
</dbReference>
<evidence type="ECO:0000313" key="2">
    <source>
        <dbReference type="EMBL" id="MBN6104758.1"/>
    </source>
</evidence>